<evidence type="ECO:0000259" key="2">
    <source>
        <dbReference type="Pfam" id="PF24865"/>
    </source>
</evidence>
<dbReference type="PANTHER" id="PTHR34366:SF2">
    <property type="entry name" value="OS07G0289901 PROTEIN"/>
    <property type="match status" value="1"/>
</dbReference>
<dbReference type="InterPro" id="IPR056633">
    <property type="entry name" value="DUF7731"/>
</dbReference>
<gene>
    <name evidence="3" type="ORF">CJ030_MR5G017139</name>
</gene>
<keyword evidence="4" id="KW-1185">Reference proteome</keyword>
<dbReference type="Pfam" id="PF24865">
    <property type="entry name" value="DUF7731"/>
    <property type="match status" value="1"/>
</dbReference>
<dbReference type="EMBL" id="RXIC02000023">
    <property type="protein sequence ID" value="KAB1213876.1"/>
    <property type="molecule type" value="Genomic_DNA"/>
</dbReference>
<feature type="signal peptide" evidence="1">
    <location>
        <begin position="1"/>
        <end position="29"/>
    </location>
</feature>
<dbReference type="Proteomes" id="UP000516437">
    <property type="component" value="Chromosome 5"/>
</dbReference>
<feature type="chain" id="PRO_5025500432" description="DUF7731 domain-containing protein" evidence="1">
    <location>
        <begin position="30"/>
        <end position="170"/>
    </location>
</feature>
<proteinExistence type="predicted"/>
<dbReference type="AlphaFoldDB" id="A0A6A1VPK3"/>
<evidence type="ECO:0000313" key="4">
    <source>
        <dbReference type="Proteomes" id="UP000516437"/>
    </source>
</evidence>
<feature type="domain" description="DUF7731" evidence="2">
    <location>
        <begin position="43"/>
        <end position="141"/>
    </location>
</feature>
<dbReference type="PANTHER" id="PTHR34366">
    <property type="entry name" value="OS07G0289901 PROTEIN-RELATED"/>
    <property type="match status" value="1"/>
</dbReference>
<dbReference type="OrthoDB" id="1843925at2759"/>
<comment type="caution">
    <text evidence="3">The sequence shown here is derived from an EMBL/GenBank/DDBJ whole genome shotgun (WGS) entry which is preliminary data.</text>
</comment>
<keyword evidence="1" id="KW-0732">Signal</keyword>
<evidence type="ECO:0000313" key="3">
    <source>
        <dbReference type="EMBL" id="KAB1213876.1"/>
    </source>
</evidence>
<organism evidence="3 4">
    <name type="scientific">Morella rubra</name>
    <name type="common">Chinese bayberry</name>
    <dbReference type="NCBI Taxonomy" id="262757"/>
    <lineage>
        <taxon>Eukaryota</taxon>
        <taxon>Viridiplantae</taxon>
        <taxon>Streptophyta</taxon>
        <taxon>Embryophyta</taxon>
        <taxon>Tracheophyta</taxon>
        <taxon>Spermatophyta</taxon>
        <taxon>Magnoliopsida</taxon>
        <taxon>eudicotyledons</taxon>
        <taxon>Gunneridae</taxon>
        <taxon>Pentapetalae</taxon>
        <taxon>rosids</taxon>
        <taxon>fabids</taxon>
        <taxon>Fagales</taxon>
        <taxon>Myricaceae</taxon>
        <taxon>Morella</taxon>
    </lineage>
</organism>
<sequence>MAISMNISIWRLAAALICASVLYCNLGRADEVPQAGGVVYDPPEIVAEALLCFNNKHIYRSCVESYRLTESGNIDVPSQSTDEYCNGPCLTETNLVLDCIDNIFANFEFYNKATIQDVRDTIKAGCGNGPERGNFVVAEHLKAEASNAHKAVNQILFGLVLMIMGQGLLP</sequence>
<evidence type="ECO:0000256" key="1">
    <source>
        <dbReference type="SAM" id="SignalP"/>
    </source>
</evidence>
<accession>A0A6A1VPK3</accession>
<reference evidence="3 4" key="1">
    <citation type="journal article" date="2019" name="Plant Biotechnol. J.">
        <title>The red bayberry genome and genetic basis of sex determination.</title>
        <authorList>
            <person name="Jia H.M."/>
            <person name="Jia H.J."/>
            <person name="Cai Q.L."/>
            <person name="Wang Y."/>
            <person name="Zhao H.B."/>
            <person name="Yang W.F."/>
            <person name="Wang G.Y."/>
            <person name="Li Y.H."/>
            <person name="Zhan D.L."/>
            <person name="Shen Y.T."/>
            <person name="Niu Q.F."/>
            <person name="Chang L."/>
            <person name="Qiu J."/>
            <person name="Zhao L."/>
            <person name="Xie H.B."/>
            <person name="Fu W.Y."/>
            <person name="Jin J."/>
            <person name="Li X.W."/>
            <person name="Jiao Y."/>
            <person name="Zhou C.C."/>
            <person name="Tu T."/>
            <person name="Chai C.Y."/>
            <person name="Gao J.L."/>
            <person name="Fan L.J."/>
            <person name="van de Weg E."/>
            <person name="Wang J.Y."/>
            <person name="Gao Z.S."/>
        </authorList>
    </citation>
    <scope>NUCLEOTIDE SEQUENCE [LARGE SCALE GENOMIC DNA]</scope>
    <source>
        <tissue evidence="3">Leaves</tissue>
    </source>
</reference>
<name>A0A6A1VPK3_9ROSI</name>
<protein>
    <recommendedName>
        <fullName evidence="2">DUF7731 domain-containing protein</fullName>
    </recommendedName>
</protein>